<keyword evidence="1" id="KW-0472">Membrane</keyword>
<evidence type="ECO:0008006" key="4">
    <source>
        <dbReference type="Google" id="ProtNLM"/>
    </source>
</evidence>
<dbReference type="Proteomes" id="UP000799440">
    <property type="component" value="Unassembled WGS sequence"/>
</dbReference>
<keyword evidence="1" id="KW-1133">Transmembrane helix</keyword>
<dbReference type="EMBL" id="MU006565">
    <property type="protein sequence ID" value="KAF2749886.1"/>
    <property type="molecule type" value="Genomic_DNA"/>
</dbReference>
<keyword evidence="3" id="KW-1185">Reference proteome</keyword>
<evidence type="ECO:0000313" key="2">
    <source>
        <dbReference type="EMBL" id="KAF2749886.1"/>
    </source>
</evidence>
<sequence>MDQNYSLYGIAMYFVLFCMVPKLYGAVLTDTKTPTEQNPGAAANFMWKKRLDDYYDFSLREFPLFTAAVILGTIHAYSDAHISELNVVTGVALAVRVCDMVCYFYAQGNTSSKDRLYCWFLSNAASLYLVTKAAAGLQNRIICRI</sequence>
<protein>
    <recommendedName>
        <fullName evidence="4">MAPEG-domain-containing protein</fullName>
    </recommendedName>
</protein>
<dbReference type="AlphaFoldDB" id="A0A6A6VJ94"/>
<organism evidence="2 3">
    <name type="scientific">Sporormia fimetaria CBS 119925</name>
    <dbReference type="NCBI Taxonomy" id="1340428"/>
    <lineage>
        <taxon>Eukaryota</taxon>
        <taxon>Fungi</taxon>
        <taxon>Dikarya</taxon>
        <taxon>Ascomycota</taxon>
        <taxon>Pezizomycotina</taxon>
        <taxon>Dothideomycetes</taxon>
        <taxon>Pleosporomycetidae</taxon>
        <taxon>Pleosporales</taxon>
        <taxon>Sporormiaceae</taxon>
        <taxon>Sporormia</taxon>
    </lineage>
</organism>
<accession>A0A6A6VJ94</accession>
<name>A0A6A6VJ94_9PLEO</name>
<gene>
    <name evidence="2" type="ORF">M011DRAFT_465544</name>
</gene>
<proteinExistence type="predicted"/>
<keyword evidence="1" id="KW-0812">Transmembrane</keyword>
<feature type="transmembrane region" description="Helical" evidence="1">
    <location>
        <begin position="6"/>
        <end position="24"/>
    </location>
</feature>
<evidence type="ECO:0000313" key="3">
    <source>
        <dbReference type="Proteomes" id="UP000799440"/>
    </source>
</evidence>
<evidence type="ECO:0000256" key="1">
    <source>
        <dbReference type="SAM" id="Phobius"/>
    </source>
</evidence>
<reference evidence="2" key="1">
    <citation type="journal article" date="2020" name="Stud. Mycol.">
        <title>101 Dothideomycetes genomes: a test case for predicting lifestyles and emergence of pathogens.</title>
        <authorList>
            <person name="Haridas S."/>
            <person name="Albert R."/>
            <person name="Binder M."/>
            <person name="Bloem J."/>
            <person name="Labutti K."/>
            <person name="Salamov A."/>
            <person name="Andreopoulos B."/>
            <person name="Baker S."/>
            <person name="Barry K."/>
            <person name="Bills G."/>
            <person name="Bluhm B."/>
            <person name="Cannon C."/>
            <person name="Castanera R."/>
            <person name="Culley D."/>
            <person name="Daum C."/>
            <person name="Ezra D."/>
            <person name="Gonzalez J."/>
            <person name="Henrissat B."/>
            <person name="Kuo A."/>
            <person name="Liang C."/>
            <person name="Lipzen A."/>
            <person name="Lutzoni F."/>
            <person name="Magnuson J."/>
            <person name="Mondo S."/>
            <person name="Nolan M."/>
            <person name="Ohm R."/>
            <person name="Pangilinan J."/>
            <person name="Park H.-J."/>
            <person name="Ramirez L."/>
            <person name="Alfaro M."/>
            <person name="Sun H."/>
            <person name="Tritt A."/>
            <person name="Yoshinaga Y."/>
            <person name="Zwiers L.-H."/>
            <person name="Turgeon B."/>
            <person name="Goodwin S."/>
            <person name="Spatafora J."/>
            <person name="Crous P."/>
            <person name="Grigoriev I."/>
        </authorList>
    </citation>
    <scope>NUCLEOTIDE SEQUENCE</scope>
    <source>
        <strain evidence="2">CBS 119925</strain>
    </source>
</reference>
<dbReference type="OrthoDB" id="2122304at2759"/>